<evidence type="ECO:0000256" key="1">
    <source>
        <dbReference type="SAM" id="MobiDB-lite"/>
    </source>
</evidence>
<name>A0A426Z419_ENSVE</name>
<proteinExistence type="predicted"/>
<protein>
    <submittedName>
        <fullName evidence="2">Uncharacterized protein</fullName>
    </submittedName>
</protein>
<dbReference type="Proteomes" id="UP000287651">
    <property type="component" value="Unassembled WGS sequence"/>
</dbReference>
<comment type="caution">
    <text evidence="2">The sequence shown here is derived from an EMBL/GenBank/DDBJ whole genome shotgun (WGS) entry which is preliminary data.</text>
</comment>
<organism evidence="2 3">
    <name type="scientific">Ensete ventricosum</name>
    <name type="common">Abyssinian banana</name>
    <name type="synonym">Musa ensete</name>
    <dbReference type="NCBI Taxonomy" id="4639"/>
    <lineage>
        <taxon>Eukaryota</taxon>
        <taxon>Viridiplantae</taxon>
        <taxon>Streptophyta</taxon>
        <taxon>Embryophyta</taxon>
        <taxon>Tracheophyta</taxon>
        <taxon>Spermatophyta</taxon>
        <taxon>Magnoliopsida</taxon>
        <taxon>Liliopsida</taxon>
        <taxon>Zingiberales</taxon>
        <taxon>Musaceae</taxon>
        <taxon>Ensete</taxon>
    </lineage>
</organism>
<sequence length="102" mass="11558">MTEGNRLADFFAFLLAVLTNRGIRTVGLTNSPIFFPQLYFSRPIDLASKPETTGLEKQSTHSAPERFTTAGTNKQRRNENRISIVFGTYRFNSTRLDSAVFH</sequence>
<gene>
    <name evidence="2" type="ORF">B296_00000172</name>
</gene>
<evidence type="ECO:0000313" key="2">
    <source>
        <dbReference type="EMBL" id="RRT58708.1"/>
    </source>
</evidence>
<evidence type="ECO:0000313" key="3">
    <source>
        <dbReference type="Proteomes" id="UP000287651"/>
    </source>
</evidence>
<accession>A0A426Z419</accession>
<feature type="region of interest" description="Disordered" evidence="1">
    <location>
        <begin position="51"/>
        <end position="74"/>
    </location>
</feature>
<dbReference type="EMBL" id="AMZH03008554">
    <property type="protein sequence ID" value="RRT58708.1"/>
    <property type="molecule type" value="Genomic_DNA"/>
</dbReference>
<dbReference type="AlphaFoldDB" id="A0A426Z419"/>
<reference evidence="2 3" key="1">
    <citation type="journal article" date="2014" name="Agronomy (Basel)">
        <title>A Draft Genome Sequence for Ensete ventricosum, the Drought-Tolerant Tree Against Hunger.</title>
        <authorList>
            <person name="Harrison J."/>
            <person name="Moore K.A."/>
            <person name="Paszkiewicz K."/>
            <person name="Jones T."/>
            <person name="Grant M."/>
            <person name="Ambacheew D."/>
            <person name="Muzemil S."/>
            <person name="Studholme D.J."/>
        </authorList>
    </citation>
    <scope>NUCLEOTIDE SEQUENCE [LARGE SCALE GENOMIC DNA]</scope>
</reference>